<dbReference type="GO" id="GO:0005886">
    <property type="term" value="C:plasma membrane"/>
    <property type="evidence" value="ECO:0007669"/>
    <property type="project" value="TreeGrafter"/>
</dbReference>
<evidence type="ECO:0000256" key="11">
    <source>
        <dbReference type="SAM" id="SignalP"/>
    </source>
</evidence>
<evidence type="ECO:0000256" key="1">
    <source>
        <dbReference type="ARBA" id="ARBA00004589"/>
    </source>
</evidence>
<dbReference type="SUPFAM" id="SSF49503">
    <property type="entry name" value="Cupredoxins"/>
    <property type="match status" value="1"/>
</dbReference>
<dbReference type="GO" id="GO:0098552">
    <property type="term" value="C:side of membrane"/>
    <property type="evidence" value="ECO:0007669"/>
    <property type="project" value="UniProtKB-KW"/>
</dbReference>
<keyword evidence="7" id="KW-0449">Lipoprotein</keyword>
<organism evidence="13 14">
    <name type="scientific">Rhynchospora breviuscula</name>
    <dbReference type="NCBI Taxonomy" id="2022672"/>
    <lineage>
        <taxon>Eukaryota</taxon>
        <taxon>Viridiplantae</taxon>
        <taxon>Streptophyta</taxon>
        <taxon>Embryophyta</taxon>
        <taxon>Tracheophyta</taxon>
        <taxon>Spermatophyta</taxon>
        <taxon>Magnoliopsida</taxon>
        <taxon>Liliopsida</taxon>
        <taxon>Poales</taxon>
        <taxon>Cyperaceae</taxon>
        <taxon>Cyperoideae</taxon>
        <taxon>Rhynchosporeae</taxon>
        <taxon>Rhynchospora</taxon>
    </lineage>
</organism>
<dbReference type="FunFam" id="2.60.40.420:FF:000010">
    <property type="entry name" value="Early nodulin-like protein 1"/>
    <property type="match status" value="1"/>
</dbReference>
<name>A0A9Q0HRI5_9POAL</name>
<dbReference type="InterPro" id="IPR039391">
    <property type="entry name" value="Phytocyanin-like"/>
</dbReference>
<reference evidence="13" key="1">
    <citation type="journal article" date="2022" name="Cell">
        <title>Repeat-based holocentromeres influence genome architecture and karyotype evolution.</title>
        <authorList>
            <person name="Hofstatter P.G."/>
            <person name="Thangavel G."/>
            <person name="Lux T."/>
            <person name="Neumann P."/>
            <person name="Vondrak T."/>
            <person name="Novak P."/>
            <person name="Zhang M."/>
            <person name="Costa L."/>
            <person name="Castellani M."/>
            <person name="Scott A."/>
            <person name="Toegelov H."/>
            <person name="Fuchs J."/>
            <person name="Mata-Sucre Y."/>
            <person name="Dias Y."/>
            <person name="Vanzela A.L.L."/>
            <person name="Huettel B."/>
            <person name="Almeida C.C.S."/>
            <person name="Simkova H."/>
            <person name="Souza G."/>
            <person name="Pedrosa-Harand A."/>
            <person name="Macas J."/>
            <person name="Mayer K.F.X."/>
            <person name="Houben A."/>
            <person name="Marques A."/>
        </authorList>
    </citation>
    <scope>NUCLEOTIDE SEQUENCE</scope>
    <source>
        <strain evidence="13">RhyBre1mFocal</strain>
    </source>
</reference>
<evidence type="ECO:0000256" key="9">
    <source>
        <dbReference type="ARBA" id="ARBA00037868"/>
    </source>
</evidence>
<protein>
    <recommendedName>
        <fullName evidence="12">Phytocyanin domain-containing protein</fullName>
    </recommendedName>
</protein>
<feature type="chain" id="PRO_5040255674" description="Phytocyanin domain-containing protein" evidence="11">
    <location>
        <begin position="33"/>
        <end position="189"/>
    </location>
</feature>
<dbReference type="EMBL" id="JAMQYH010000003">
    <property type="protein sequence ID" value="KAJ1695819.1"/>
    <property type="molecule type" value="Genomic_DNA"/>
</dbReference>
<sequence>MVFLSSSPGFAMANFLLLSLATSLFLYNPALADQYTVGGPIGWTIPTEGNAAESNYNHWALRTRFHVGDSLYFKYENDSVLLVSRDDYKGCETFNPVADFTDGNTTFEFDREGFFYFISGEPGHCEAGQRMIVRVVAQPGDMSPTGAPMASPGPGSNPSSRHHYSGATFDHRVGYGAFMTVAFTVLLFA</sequence>
<dbReference type="Proteomes" id="UP001151287">
    <property type="component" value="Unassembled WGS sequence"/>
</dbReference>
<dbReference type="CDD" id="cd11019">
    <property type="entry name" value="OsENODL1_like"/>
    <property type="match status" value="1"/>
</dbReference>
<dbReference type="InterPro" id="IPR008972">
    <property type="entry name" value="Cupredoxin"/>
</dbReference>
<feature type="domain" description="Phytocyanin" evidence="12">
    <location>
        <begin position="33"/>
        <end position="137"/>
    </location>
</feature>
<dbReference type="GO" id="GO:0009055">
    <property type="term" value="F:electron transfer activity"/>
    <property type="evidence" value="ECO:0007669"/>
    <property type="project" value="InterPro"/>
</dbReference>
<feature type="region of interest" description="Disordered" evidence="10">
    <location>
        <begin position="143"/>
        <end position="163"/>
    </location>
</feature>
<evidence type="ECO:0000256" key="3">
    <source>
        <dbReference type="ARBA" id="ARBA00022729"/>
    </source>
</evidence>
<proteinExistence type="inferred from homology"/>
<dbReference type="OrthoDB" id="959565at2759"/>
<dbReference type="PANTHER" id="PTHR33021:SF14">
    <property type="entry name" value="OS01G0272700 PROTEIN"/>
    <property type="match status" value="1"/>
</dbReference>
<keyword evidence="6" id="KW-0325">Glycoprotein</keyword>
<accession>A0A9Q0HRI5</accession>
<dbReference type="InterPro" id="IPR041846">
    <property type="entry name" value="ENL_dom"/>
</dbReference>
<dbReference type="AlphaFoldDB" id="A0A9Q0HRI5"/>
<dbReference type="InterPro" id="IPR003245">
    <property type="entry name" value="Phytocyanin_dom"/>
</dbReference>
<comment type="caution">
    <text evidence="13">The sequence shown here is derived from an EMBL/GenBank/DDBJ whole genome shotgun (WGS) entry which is preliminary data.</text>
</comment>
<evidence type="ECO:0000256" key="2">
    <source>
        <dbReference type="ARBA" id="ARBA00022622"/>
    </source>
</evidence>
<keyword evidence="3 11" id="KW-0732">Signal</keyword>
<dbReference type="GO" id="GO:0012505">
    <property type="term" value="C:endomembrane system"/>
    <property type="evidence" value="ECO:0007669"/>
    <property type="project" value="UniProtKB-SubCell"/>
</dbReference>
<comment type="similarity">
    <text evidence="8">Belongs to the early nodulin-like (ENODL) family.</text>
</comment>
<dbReference type="Pfam" id="PF02298">
    <property type="entry name" value="Cu_bind_like"/>
    <property type="match status" value="1"/>
</dbReference>
<evidence type="ECO:0000256" key="4">
    <source>
        <dbReference type="ARBA" id="ARBA00023136"/>
    </source>
</evidence>
<evidence type="ECO:0000313" key="13">
    <source>
        <dbReference type="EMBL" id="KAJ1695819.1"/>
    </source>
</evidence>
<evidence type="ECO:0000256" key="10">
    <source>
        <dbReference type="SAM" id="MobiDB-lite"/>
    </source>
</evidence>
<comment type="subcellular location">
    <subcellularLocation>
        <location evidence="9">Endomembrane system</location>
        <topology evidence="9">Lipid-anchor</topology>
    </subcellularLocation>
    <subcellularLocation>
        <location evidence="1">Membrane</location>
        <topology evidence="1">Lipid-anchor</topology>
        <topology evidence="1">GPI-anchor</topology>
    </subcellularLocation>
</comment>
<dbReference type="PANTHER" id="PTHR33021">
    <property type="entry name" value="BLUE COPPER PROTEIN"/>
    <property type="match status" value="1"/>
</dbReference>
<evidence type="ECO:0000256" key="6">
    <source>
        <dbReference type="ARBA" id="ARBA00023180"/>
    </source>
</evidence>
<keyword evidence="5" id="KW-1015">Disulfide bond</keyword>
<dbReference type="PROSITE" id="PS51485">
    <property type="entry name" value="PHYTOCYANIN"/>
    <property type="match status" value="1"/>
</dbReference>
<keyword evidence="4" id="KW-0472">Membrane</keyword>
<gene>
    <name evidence="13" type="ORF">LUZ63_012517</name>
</gene>
<feature type="signal peptide" evidence="11">
    <location>
        <begin position="1"/>
        <end position="32"/>
    </location>
</feature>
<dbReference type="Gene3D" id="2.60.40.420">
    <property type="entry name" value="Cupredoxins - blue copper proteins"/>
    <property type="match status" value="1"/>
</dbReference>
<evidence type="ECO:0000256" key="5">
    <source>
        <dbReference type="ARBA" id="ARBA00023157"/>
    </source>
</evidence>
<keyword evidence="2" id="KW-0336">GPI-anchor</keyword>
<keyword evidence="14" id="KW-1185">Reference proteome</keyword>
<evidence type="ECO:0000259" key="12">
    <source>
        <dbReference type="PROSITE" id="PS51485"/>
    </source>
</evidence>
<evidence type="ECO:0000256" key="8">
    <source>
        <dbReference type="ARBA" id="ARBA00035011"/>
    </source>
</evidence>
<evidence type="ECO:0000256" key="7">
    <source>
        <dbReference type="ARBA" id="ARBA00023288"/>
    </source>
</evidence>
<evidence type="ECO:0000313" key="14">
    <source>
        <dbReference type="Proteomes" id="UP001151287"/>
    </source>
</evidence>